<feature type="region of interest" description="Disordered" evidence="1">
    <location>
        <begin position="1"/>
        <end position="20"/>
    </location>
</feature>
<protein>
    <submittedName>
        <fullName evidence="2">Uncharacterized protein</fullName>
    </submittedName>
</protein>
<dbReference type="Proteomes" id="UP000274786">
    <property type="component" value="Unassembled WGS sequence"/>
</dbReference>
<proteinExistence type="predicted"/>
<dbReference type="EMBL" id="RCDC01000009">
    <property type="protein sequence ID" value="RLK47336.1"/>
    <property type="molecule type" value="Genomic_DNA"/>
</dbReference>
<accession>A0A498BY16</accession>
<organism evidence="2 3">
    <name type="scientific">Stenotrophomonas rhizophila</name>
    <dbReference type="NCBI Taxonomy" id="216778"/>
    <lineage>
        <taxon>Bacteria</taxon>
        <taxon>Pseudomonadati</taxon>
        <taxon>Pseudomonadota</taxon>
        <taxon>Gammaproteobacteria</taxon>
        <taxon>Lysobacterales</taxon>
        <taxon>Lysobacteraceae</taxon>
        <taxon>Stenotrophomonas</taxon>
    </lineage>
</organism>
<reference evidence="2 3" key="1">
    <citation type="submission" date="2018-10" db="EMBL/GenBank/DDBJ databases">
        <title>Comparative analysis of microorganisms from saline springs in Andes Mountain Range, Colombia.</title>
        <authorList>
            <person name="Rubin E."/>
        </authorList>
    </citation>
    <scope>NUCLEOTIDE SEQUENCE [LARGE SCALE GENOMIC DNA]</scope>
    <source>
        <strain evidence="2 3">USBA GBX 843</strain>
    </source>
</reference>
<feature type="compositionally biased region" description="Low complexity" evidence="1">
    <location>
        <begin position="68"/>
        <end position="81"/>
    </location>
</feature>
<evidence type="ECO:0000256" key="1">
    <source>
        <dbReference type="SAM" id="MobiDB-lite"/>
    </source>
</evidence>
<feature type="region of interest" description="Disordered" evidence="1">
    <location>
        <begin position="68"/>
        <end position="87"/>
    </location>
</feature>
<evidence type="ECO:0000313" key="3">
    <source>
        <dbReference type="Proteomes" id="UP000274786"/>
    </source>
</evidence>
<evidence type="ECO:0000313" key="2">
    <source>
        <dbReference type="EMBL" id="RLK47336.1"/>
    </source>
</evidence>
<name>A0A498BY16_9GAMM</name>
<comment type="caution">
    <text evidence="2">The sequence shown here is derived from an EMBL/GenBank/DDBJ whole genome shotgun (WGS) entry which is preliminary data.</text>
</comment>
<gene>
    <name evidence="2" type="ORF">BCL79_3957</name>
</gene>
<dbReference type="AlphaFoldDB" id="A0A498BY16"/>
<sequence>MRRGRTALPTSPRRTADSYREPRVLKCVTSEMLTVNSNAARSPISEKTSTRLGAHSSQKLELDQTFCQAPPANAPSNSSQPHRAQTGPMKKYLNRHDEAFHSRSRTNGTPHIPPITAPITKNRGAIERTLDNSLRPRWTIGQKQLKSPHRYIAGRQQPCAPQIPDSLTHLNRFPLNAHTYNAATRFLRLLPRPFEPLNVPTNFVCIWPPNRSVSPAIGIRHRAAASAPACSRYRESTFSIWNNLSKDESGIEGMSIGDRNIDKATGARVDQVCHVPQGQAKN</sequence>